<keyword evidence="4" id="KW-1185">Reference proteome</keyword>
<feature type="domain" description="H-type lectin" evidence="2">
    <location>
        <begin position="210"/>
        <end position="272"/>
    </location>
</feature>
<dbReference type="Gene3D" id="2.60.40.2080">
    <property type="match status" value="2"/>
</dbReference>
<comment type="caution">
    <text evidence="3">The sequence shown here is derived from an EMBL/GenBank/DDBJ whole genome shotgun (WGS) entry which is preliminary data.</text>
</comment>
<reference evidence="3 4" key="1">
    <citation type="submission" date="2023-08" db="EMBL/GenBank/DDBJ databases">
        <authorList>
            <person name="Palmer J.M."/>
        </authorList>
    </citation>
    <scope>NUCLEOTIDE SEQUENCE [LARGE SCALE GENOMIC DNA]</scope>
    <source>
        <strain evidence="3 4">TWF481</strain>
    </source>
</reference>
<feature type="compositionally biased region" description="Low complexity" evidence="1">
    <location>
        <begin position="12"/>
        <end position="23"/>
    </location>
</feature>
<dbReference type="Pfam" id="PF09458">
    <property type="entry name" value="H_lectin"/>
    <property type="match status" value="2"/>
</dbReference>
<dbReference type="Proteomes" id="UP001370758">
    <property type="component" value="Unassembled WGS sequence"/>
</dbReference>
<dbReference type="GO" id="GO:0030246">
    <property type="term" value="F:carbohydrate binding"/>
    <property type="evidence" value="ECO:0007669"/>
    <property type="project" value="InterPro"/>
</dbReference>
<feature type="domain" description="H-type lectin" evidence="2">
    <location>
        <begin position="305"/>
        <end position="368"/>
    </location>
</feature>
<gene>
    <name evidence="3" type="ORF">TWF481_009171</name>
</gene>
<feature type="compositionally biased region" description="Polar residues" evidence="1">
    <location>
        <begin position="1"/>
        <end position="11"/>
    </location>
</feature>
<feature type="region of interest" description="Disordered" evidence="1">
    <location>
        <begin position="1"/>
        <end position="42"/>
    </location>
</feature>
<organism evidence="3 4">
    <name type="scientific">Arthrobotrys musiformis</name>
    <dbReference type="NCBI Taxonomy" id="47236"/>
    <lineage>
        <taxon>Eukaryota</taxon>
        <taxon>Fungi</taxon>
        <taxon>Dikarya</taxon>
        <taxon>Ascomycota</taxon>
        <taxon>Pezizomycotina</taxon>
        <taxon>Orbiliomycetes</taxon>
        <taxon>Orbiliales</taxon>
        <taxon>Orbiliaceae</taxon>
        <taxon>Arthrobotrys</taxon>
    </lineage>
</organism>
<dbReference type="GO" id="GO:0007155">
    <property type="term" value="P:cell adhesion"/>
    <property type="evidence" value="ECO:0007669"/>
    <property type="project" value="InterPro"/>
</dbReference>
<name>A0AAV9W2Z4_9PEZI</name>
<dbReference type="InterPro" id="IPR019019">
    <property type="entry name" value="H-type_lectin_domain"/>
</dbReference>
<dbReference type="AlphaFoldDB" id="A0AAV9W2Z4"/>
<evidence type="ECO:0000259" key="2">
    <source>
        <dbReference type="Pfam" id="PF09458"/>
    </source>
</evidence>
<sequence length="375" mass="40131">MPSRSSGKQPMSNGSSWNGESSSSGGGGATQEGPRDRNSKIDAILAAAPRLSLLDDESLQPPSYDDANSIRSGFLPAKSSSLQDDIGVGVQDAIEFEYAFQVAQSHAELATSVVRRPGSKTTVLAIQRLALGSHKPNLQAATTFKLTAVPLAANQLELTARASAEMSMRSIQIGMLDIAEDDPDIQCGMIDWSERGLGSATGSGTDLPPVFFERSYPLPPDILMFLNTFSFKGNSSRRVRASTVGIGQQGFNARFITGPGSILDAKAAWVAIPKDSLRFDCGVFEITSKPSSSVATGSVNFTKWKFPKKQPPNVFIGLSGFDRDLSRPFRHSVAVTGKSHEGFSWTVRNWDESTISLSWGAVISWIAIANPINAA</sequence>
<evidence type="ECO:0000313" key="4">
    <source>
        <dbReference type="Proteomes" id="UP001370758"/>
    </source>
</evidence>
<evidence type="ECO:0000256" key="1">
    <source>
        <dbReference type="SAM" id="MobiDB-lite"/>
    </source>
</evidence>
<proteinExistence type="predicted"/>
<dbReference type="SUPFAM" id="SSF141086">
    <property type="entry name" value="Agglutinin HPA-like"/>
    <property type="match status" value="2"/>
</dbReference>
<dbReference type="InterPro" id="IPR037221">
    <property type="entry name" value="H-type_lectin_dom_sf"/>
</dbReference>
<evidence type="ECO:0000313" key="3">
    <source>
        <dbReference type="EMBL" id="KAK6501329.1"/>
    </source>
</evidence>
<dbReference type="EMBL" id="JAVHJL010000006">
    <property type="protein sequence ID" value="KAK6501329.1"/>
    <property type="molecule type" value="Genomic_DNA"/>
</dbReference>
<accession>A0AAV9W2Z4</accession>
<protein>
    <recommendedName>
        <fullName evidence="2">H-type lectin domain-containing protein</fullName>
    </recommendedName>
</protein>